<dbReference type="AlphaFoldDB" id="A0A212UHJ4"/>
<accession>A0A212UHJ4</accession>
<name>A0A212UHJ4_9BACT</name>
<reference evidence="2" key="1">
    <citation type="submission" date="2017-06" db="EMBL/GenBank/DDBJ databases">
        <authorList>
            <person name="Varghese N."/>
            <person name="Submissions S."/>
        </authorList>
    </citation>
    <scope>NUCLEOTIDE SEQUENCE [LARGE SCALE GENOMIC DNA]</scope>
    <source>
        <strain evidence="2">DSM 11116</strain>
    </source>
</reference>
<protein>
    <submittedName>
        <fullName evidence="1">Uncharacterized protein</fullName>
    </submittedName>
</protein>
<dbReference type="Proteomes" id="UP000198131">
    <property type="component" value="Unassembled WGS sequence"/>
</dbReference>
<dbReference type="EMBL" id="FYEW01000004">
    <property type="protein sequence ID" value="SNC77544.1"/>
    <property type="molecule type" value="Genomic_DNA"/>
</dbReference>
<evidence type="ECO:0000313" key="1">
    <source>
        <dbReference type="EMBL" id="SNC77544.1"/>
    </source>
</evidence>
<sequence length="175" mass="20262">MDELIRAIINTHLFQVRALAKTKPKLLKQLTPTGQSPLELAKAKGHKRIETAIARAVDVHAYYSATELQQLLVDYIAEMSEEYYASGWNDSIECELWALLVGDDLEGDLQRRWTRHIDPEELVDLRFLVEHTQSWAMWNDNQQNAPDANKVLILELPDWLPIYTTWLAKHLNKQS</sequence>
<proteinExistence type="predicted"/>
<keyword evidence="2" id="KW-1185">Reference proteome</keyword>
<dbReference type="OrthoDB" id="883825at2"/>
<gene>
    <name evidence="1" type="ORF">SAMN06265337_4132</name>
</gene>
<evidence type="ECO:0000313" key="2">
    <source>
        <dbReference type="Proteomes" id="UP000198131"/>
    </source>
</evidence>
<organism evidence="1 2">
    <name type="scientific">Hymenobacter gelipurpurascens</name>
    <dbReference type="NCBI Taxonomy" id="89968"/>
    <lineage>
        <taxon>Bacteria</taxon>
        <taxon>Pseudomonadati</taxon>
        <taxon>Bacteroidota</taxon>
        <taxon>Cytophagia</taxon>
        <taxon>Cytophagales</taxon>
        <taxon>Hymenobacteraceae</taxon>
        <taxon>Hymenobacter</taxon>
    </lineage>
</organism>
<dbReference type="RefSeq" id="WP_088845534.1">
    <property type="nucleotide sequence ID" value="NZ_FYEW01000004.1"/>
</dbReference>